<sequence length="231" mass="24901">MWFCEYPRDVVQVSGPDAASYLQSQVSQELRPLQVGSSAWTFVLQPTGKVDVLARVWRMADDTFVLDTDLGFGDVMMARLNRFKIRVKAEIEVLPWTCIAIRGEGAAEVEGLASWGGGVDVLGPAPQPPANAEPAQPEQLLAARIDAVWPQMGAEIVPGDTIPAETGITDVAVSFSKGCYPGQELVERMDSRGATAPKLLQRVRVSDGVGTVTSSHSEFALAYVKRSDLPS</sequence>
<dbReference type="Gene3D" id="3.30.1360.120">
    <property type="entry name" value="Probable tRNA modification gtpase trme, domain 1"/>
    <property type="match status" value="2"/>
</dbReference>
<dbReference type="EMBL" id="CAEZYF010000038">
    <property type="protein sequence ID" value="CAB4748874.1"/>
    <property type="molecule type" value="Genomic_DNA"/>
</dbReference>
<dbReference type="PANTHER" id="PTHR22602">
    <property type="entry name" value="TRANSFERASE CAF17, MITOCHONDRIAL-RELATED"/>
    <property type="match status" value="1"/>
</dbReference>
<dbReference type="InterPro" id="IPR027266">
    <property type="entry name" value="TrmE/GcvT-like"/>
</dbReference>
<evidence type="ECO:0000256" key="1">
    <source>
        <dbReference type="ARBA" id="ARBA00004173"/>
    </source>
</evidence>
<dbReference type="GO" id="GO:0016226">
    <property type="term" value="P:iron-sulfur cluster assembly"/>
    <property type="evidence" value="ECO:0007669"/>
    <property type="project" value="TreeGrafter"/>
</dbReference>
<evidence type="ECO:0000313" key="8">
    <source>
        <dbReference type="EMBL" id="CAB4957152.1"/>
    </source>
</evidence>
<evidence type="ECO:0000313" key="6">
    <source>
        <dbReference type="EMBL" id="CAB4804449.1"/>
    </source>
</evidence>
<gene>
    <name evidence="5" type="ORF">UFOPK2656_03414</name>
    <name evidence="6" type="ORF">UFOPK3099_00323</name>
    <name evidence="7" type="ORF">UFOPK3267_01174</name>
    <name evidence="8" type="ORF">UFOPK3651_03264</name>
    <name evidence="4" type="ORF">UFOPK4189_02556</name>
</gene>
<organism evidence="8">
    <name type="scientific">freshwater metagenome</name>
    <dbReference type="NCBI Taxonomy" id="449393"/>
    <lineage>
        <taxon>unclassified sequences</taxon>
        <taxon>metagenomes</taxon>
        <taxon>ecological metagenomes</taxon>
    </lineage>
</organism>
<dbReference type="PANTHER" id="PTHR22602:SF0">
    <property type="entry name" value="TRANSFERASE CAF17, MITOCHONDRIAL-RELATED"/>
    <property type="match status" value="1"/>
</dbReference>
<dbReference type="EMBL" id="CAESGF010000018">
    <property type="protein sequence ID" value="CAB4364796.1"/>
    <property type="molecule type" value="Genomic_DNA"/>
</dbReference>
<evidence type="ECO:0000313" key="4">
    <source>
        <dbReference type="EMBL" id="CAB4364796.1"/>
    </source>
</evidence>
<keyword evidence="2" id="KW-0809">Transit peptide</keyword>
<evidence type="ECO:0000256" key="2">
    <source>
        <dbReference type="ARBA" id="ARBA00022946"/>
    </source>
</evidence>
<evidence type="ECO:0000256" key="3">
    <source>
        <dbReference type="ARBA" id="ARBA00023128"/>
    </source>
</evidence>
<evidence type="ECO:0000313" key="7">
    <source>
        <dbReference type="EMBL" id="CAB4850402.1"/>
    </source>
</evidence>
<dbReference type="EMBL" id="CAFBMT010000034">
    <property type="protein sequence ID" value="CAB4957152.1"/>
    <property type="molecule type" value="Genomic_DNA"/>
</dbReference>
<keyword evidence="3" id="KW-0496">Mitochondrion</keyword>
<accession>A0A6J7KRZ8</accession>
<protein>
    <submittedName>
        <fullName evidence="8">Unannotated protein</fullName>
    </submittedName>
</protein>
<reference evidence="8" key="1">
    <citation type="submission" date="2020-05" db="EMBL/GenBank/DDBJ databases">
        <authorList>
            <person name="Chiriac C."/>
            <person name="Salcher M."/>
            <person name="Ghai R."/>
            <person name="Kavagutti S V."/>
        </authorList>
    </citation>
    <scope>NUCLEOTIDE SEQUENCE</scope>
</reference>
<comment type="subcellular location">
    <subcellularLocation>
        <location evidence="1">Mitochondrion</location>
    </subcellularLocation>
</comment>
<dbReference type="InterPro" id="IPR017703">
    <property type="entry name" value="YgfZ/GCV_T_CS"/>
</dbReference>
<dbReference type="AlphaFoldDB" id="A0A6J7KRZ8"/>
<name>A0A6J7KRZ8_9ZZZZ</name>
<dbReference type="NCBIfam" id="TIGR03317">
    <property type="entry name" value="ygfZ_signature"/>
    <property type="match status" value="1"/>
</dbReference>
<dbReference type="GO" id="GO:0005739">
    <property type="term" value="C:mitochondrion"/>
    <property type="evidence" value="ECO:0007669"/>
    <property type="project" value="UniProtKB-SubCell"/>
</dbReference>
<dbReference type="EMBL" id="CAFBIY010000053">
    <property type="protein sequence ID" value="CAB4850402.1"/>
    <property type="molecule type" value="Genomic_DNA"/>
</dbReference>
<dbReference type="EMBL" id="CAFAAV010000014">
    <property type="protein sequence ID" value="CAB4804449.1"/>
    <property type="molecule type" value="Genomic_DNA"/>
</dbReference>
<evidence type="ECO:0000313" key="5">
    <source>
        <dbReference type="EMBL" id="CAB4748874.1"/>
    </source>
</evidence>
<proteinExistence type="predicted"/>
<dbReference type="InterPro" id="IPR045179">
    <property type="entry name" value="YgfZ/GcvT"/>
</dbReference>
<dbReference type="SUPFAM" id="SSF103025">
    <property type="entry name" value="Folate-binding domain"/>
    <property type="match status" value="1"/>
</dbReference>